<sequence>MDSKPWMTRRAVAAGCLALGAAGIVAATVRASGPTVWPDRPVRVIVPYPAGGSVDLLTRIVAERLERRLGQSFVIENKPGAAGNIGVAAMVASRPDGYTLAAATVGHFAINPFIDTQAAADPERDFAPVSLIYELPNALVVPSRVPATTVAEFVAWAKGQGRLAFGSSGVGTSTHLFPTLFAARTGLDAAHVPFRGAAQTIPAMLSGDVAFAIDNLTSYMSYIESGQIRPLALTGTQRWPTLPEVPTMAEAGMPDFDMTSWAAFAVPAGTPRAIVDRLAATLADIAADPTVRQRFAIVGARALSSTPEQVAARAARERPIWKETVRIAGLTS</sequence>
<dbReference type="Gene3D" id="3.40.190.10">
    <property type="entry name" value="Periplasmic binding protein-like II"/>
    <property type="match status" value="1"/>
</dbReference>
<comment type="caution">
    <text evidence="3">The sequence shown here is derived from an EMBL/GenBank/DDBJ whole genome shotgun (WGS) entry which is preliminary data.</text>
</comment>
<name>A0ABT5J5N0_RHOTP</name>
<dbReference type="SUPFAM" id="SSF53850">
    <property type="entry name" value="Periplasmic binding protein-like II"/>
    <property type="match status" value="1"/>
</dbReference>
<dbReference type="PANTHER" id="PTHR42928">
    <property type="entry name" value="TRICARBOXYLATE-BINDING PROTEIN"/>
    <property type="match status" value="1"/>
</dbReference>
<reference evidence="3" key="1">
    <citation type="journal article" date="2023" name="Microbiol Resour">
        <title>Genome Sequences of Rhodoplanes serenus and Two Thermotolerant Strains, Rhodoplanes tepidamans and 'Rhodoplanes cryptolactis,' Further Refine the Genus.</title>
        <authorList>
            <person name="Rayyan A.A."/>
            <person name="Kyndt J.A."/>
        </authorList>
    </citation>
    <scope>NUCLEOTIDE SEQUENCE</scope>
    <source>
        <strain evidence="3">DSM 9987</strain>
    </source>
</reference>
<protein>
    <submittedName>
        <fullName evidence="3">Tripartite tricarboxylate transporter substrate binding protein</fullName>
    </submittedName>
</protein>
<dbReference type="PIRSF" id="PIRSF017082">
    <property type="entry name" value="YflP"/>
    <property type="match status" value="1"/>
</dbReference>
<feature type="chain" id="PRO_5046115062" evidence="2">
    <location>
        <begin position="27"/>
        <end position="332"/>
    </location>
</feature>
<dbReference type="Gene3D" id="3.40.190.150">
    <property type="entry name" value="Bordetella uptake gene, domain 1"/>
    <property type="match status" value="1"/>
</dbReference>
<evidence type="ECO:0000256" key="2">
    <source>
        <dbReference type="SAM" id="SignalP"/>
    </source>
</evidence>
<dbReference type="Proteomes" id="UP001165652">
    <property type="component" value="Unassembled WGS sequence"/>
</dbReference>
<keyword evidence="4" id="KW-1185">Reference proteome</keyword>
<evidence type="ECO:0000313" key="4">
    <source>
        <dbReference type="Proteomes" id="UP001165652"/>
    </source>
</evidence>
<evidence type="ECO:0000256" key="1">
    <source>
        <dbReference type="ARBA" id="ARBA00006987"/>
    </source>
</evidence>
<keyword evidence="2" id="KW-0732">Signal</keyword>
<proteinExistence type="inferred from homology"/>
<dbReference type="RefSeq" id="WP_272775809.1">
    <property type="nucleotide sequence ID" value="NZ_JAQQLI010000004.1"/>
</dbReference>
<evidence type="ECO:0000313" key="3">
    <source>
        <dbReference type="EMBL" id="MDC7784965.1"/>
    </source>
</evidence>
<dbReference type="InterPro" id="IPR005064">
    <property type="entry name" value="BUG"/>
</dbReference>
<feature type="signal peptide" evidence="2">
    <location>
        <begin position="1"/>
        <end position="26"/>
    </location>
</feature>
<dbReference type="Pfam" id="PF03401">
    <property type="entry name" value="TctC"/>
    <property type="match status" value="1"/>
</dbReference>
<dbReference type="EMBL" id="JAQQLI010000004">
    <property type="protein sequence ID" value="MDC7784965.1"/>
    <property type="molecule type" value="Genomic_DNA"/>
</dbReference>
<dbReference type="InterPro" id="IPR042100">
    <property type="entry name" value="Bug_dom1"/>
</dbReference>
<comment type="similarity">
    <text evidence="1">Belongs to the UPF0065 (bug) family.</text>
</comment>
<organism evidence="3 4">
    <name type="scientific">Rhodoplanes tepidamans</name>
    <name type="common">Rhodoplanes cryptolactis</name>
    <dbReference type="NCBI Taxonomy" id="200616"/>
    <lineage>
        <taxon>Bacteria</taxon>
        <taxon>Pseudomonadati</taxon>
        <taxon>Pseudomonadota</taxon>
        <taxon>Alphaproteobacteria</taxon>
        <taxon>Hyphomicrobiales</taxon>
        <taxon>Nitrobacteraceae</taxon>
        <taxon>Rhodoplanes</taxon>
    </lineage>
</organism>
<reference evidence="3" key="2">
    <citation type="submission" date="2023-02" db="EMBL/GenBank/DDBJ databases">
        <authorList>
            <person name="Rayyan A."/>
            <person name="Meyer T."/>
            <person name="Kyndt J.A."/>
        </authorList>
    </citation>
    <scope>NUCLEOTIDE SEQUENCE</scope>
    <source>
        <strain evidence="3">DSM 9987</strain>
    </source>
</reference>
<accession>A0ABT5J5N0</accession>
<gene>
    <name evidence="3" type="ORF">PQJ73_04650</name>
</gene>
<dbReference type="CDD" id="cd07012">
    <property type="entry name" value="PBP2_Bug_TTT"/>
    <property type="match status" value="1"/>
</dbReference>
<dbReference type="PANTHER" id="PTHR42928:SF5">
    <property type="entry name" value="BLR1237 PROTEIN"/>
    <property type="match status" value="1"/>
</dbReference>